<dbReference type="EMBL" id="MT631549">
    <property type="protein sequence ID" value="QNO53707.1"/>
    <property type="molecule type" value="Genomic_DNA"/>
</dbReference>
<name>A0A7G9Z0C3_9EURY</name>
<evidence type="ECO:0000259" key="2">
    <source>
        <dbReference type="Pfam" id="PF24318"/>
    </source>
</evidence>
<keyword evidence="1" id="KW-0472">Membrane</keyword>
<evidence type="ECO:0000313" key="3">
    <source>
        <dbReference type="EMBL" id="QNO53707.1"/>
    </source>
</evidence>
<keyword evidence="1" id="KW-1133">Transmembrane helix</keyword>
<feature type="domain" description="DUF7490" evidence="2">
    <location>
        <begin position="42"/>
        <end position="145"/>
    </location>
</feature>
<proteinExistence type="predicted"/>
<dbReference type="AlphaFoldDB" id="A0A7G9Z0C3"/>
<reference evidence="3" key="1">
    <citation type="submission" date="2020-06" db="EMBL/GenBank/DDBJ databases">
        <title>Unique genomic features of the anaerobic methanotrophic archaea.</title>
        <authorList>
            <person name="Chadwick G.L."/>
            <person name="Skennerton C.T."/>
            <person name="Laso-Perez R."/>
            <person name="Leu A.O."/>
            <person name="Speth D.R."/>
            <person name="Yu H."/>
            <person name="Morgan-Lang C."/>
            <person name="Hatzenpichler R."/>
            <person name="Goudeau D."/>
            <person name="Malmstrom R."/>
            <person name="Brazelton W.J."/>
            <person name="Woyke T."/>
            <person name="Hallam S.J."/>
            <person name="Tyson G.W."/>
            <person name="Wegener G."/>
            <person name="Boetius A."/>
            <person name="Orphan V."/>
        </authorList>
    </citation>
    <scope>NUCLEOTIDE SEQUENCE</scope>
</reference>
<dbReference type="Pfam" id="PF24318">
    <property type="entry name" value="DUF7490"/>
    <property type="match status" value="2"/>
</dbReference>
<keyword evidence="1" id="KW-0812">Transmembrane</keyword>
<accession>A0A7G9Z0C3</accession>
<gene>
    <name evidence="3" type="ORF">ONPGGGGH_00005</name>
</gene>
<protein>
    <recommendedName>
        <fullName evidence="2">DUF7490 domain-containing protein</fullName>
    </recommendedName>
</protein>
<evidence type="ECO:0000256" key="1">
    <source>
        <dbReference type="SAM" id="Phobius"/>
    </source>
</evidence>
<feature type="transmembrane region" description="Helical" evidence="1">
    <location>
        <begin position="12"/>
        <end position="33"/>
    </location>
</feature>
<feature type="transmembrane region" description="Helical" evidence="1">
    <location>
        <begin position="314"/>
        <end position="334"/>
    </location>
</feature>
<sequence length="341" mass="37130">MDLQGKQLTIATVAVVFAFLVLIALVATIGGGLKSYERSEIAIADIDISAEALGIADVMLNVTAYLDNSGDAKSGEVDVLIKAYDADTNLLVASNGSKVGEIGGRETKSANTYLKLPKEGGYRLQIVVFEDGKGILRGERTIYGLSRLEPPSVAKISIRELDFFVEAVEVESGRGKEKEYAIVNITLYIDNLGKDVGGLRALIKARDNETRLIADRGREDLGVLKEGTTALHYAELRVLNGRDYIFEIQIWQSERIIKESSGMVLLSPFVNRTVVVEAKEKTVEISPTVEITDFIRPSAPVPKPMPYPTPAPKAPGFETLSAAFALFIVFVLLLKKRRGGI</sequence>
<dbReference type="InterPro" id="IPR055913">
    <property type="entry name" value="DUF7490"/>
</dbReference>
<feature type="domain" description="DUF7490" evidence="2">
    <location>
        <begin position="177"/>
        <end position="261"/>
    </location>
</feature>
<organism evidence="3">
    <name type="scientific">Candidatus Methanophagaceae archaeon ANME-1 ERB6</name>
    <dbReference type="NCBI Taxonomy" id="2759912"/>
    <lineage>
        <taxon>Archaea</taxon>
        <taxon>Methanobacteriati</taxon>
        <taxon>Methanobacteriota</taxon>
        <taxon>Stenosarchaea group</taxon>
        <taxon>Methanomicrobia</taxon>
        <taxon>Candidatus Methanophagales</taxon>
        <taxon>Candidatus Methanophagaceae</taxon>
    </lineage>
</organism>